<evidence type="ECO:0000313" key="1">
    <source>
        <dbReference type="EMBL" id="QZE14555.1"/>
    </source>
</evidence>
<evidence type="ECO:0000313" key="2">
    <source>
        <dbReference type="Proteomes" id="UP000826212"/>
    </source>
</evidence>
<organism evidence="1 2">
    <name type="scientific">Halosquirtibacter laminarini</name>
    <dbReference type="NCBI Taxonomy" id="3374600"/>
    <lineage>
        <taxon>Bacteria</taxon>
        <taxon>Pseudomonadati</taxon>
        <taxon>Bacteroidota</taxon>
        <taxon>Bacteroidia</taxon>
        <taxon>Marinilabiliales</taxon>
        <taxon>Prolixibacteraceae</taxon>
        <taxon>Halosquirtibacter</taxon>
    </lineage>
</organism>
<dbReference type="EMBL" id="CP081303">
    <property type="protein sequence ID" value="QZE14555.1"/>
    <property type="molecule type" value="Genomic_DNA"/>
</dbReference>
<protein>
    <submittedName>
        <fullName evidence="1">M23 family metallopeptidase</fullName>
    </submittedName>
</protein>
<name>A0AC61NNR2_9BACT</name>
<reference evidence="1" key="1">
    <citation type="submission" date="2021-08" db="EMBL/GenBank/DDBJ databases">
        <title>Novel anaerobic bacterium isolated from sea squirt in East Sea, Republic of Korea.</title>
        <authorList>
            <person name="Nguyen T.H."/>
            <person name="Li Z."/>
            <person name="Lee Y.-J."/>
            <person name="Ko J."/>
            <person name="Kim S.-G."/>
        </authorList>
    </citation>
    <scope>NUCLEOTIDE SEQUENCE</scope>
    <source>
        <strain evidence="1">KCTC 25031</strain>
    </source>
</reference>
<keyword evidence="2" id="KW-1185">Reference proteome</keyword>
<dbReference type="Proteomes" id="UP000826212">
    <property type="component" value="Chromosome"/>
</dbReference>
<proteinExistence type="predicted"/>
<sequence>MANDNYRFNPETLSYDKVEVNFKEKFKKTLYFLGTSFLFALIISFVTTKVFETGKERDLIQRNDKLKNKFVLMNKDMKQMSEILNDIQYRDNNIYRVIFEADPIPSKLKESNFDDINKFAELSNINDEDLMKETSLKINTLFKQLYIQSKSYNKVLDMALNKEKMLTCIPSIQPISNKDLKRAASGWGMRVDPIYKIPKFHYGMDFSAPIGTEIFATGNGVVKRVIRSKVGYGLHILVDHEYGYETLYAHMSKFNVKKGQRVHRGDVIGYVGSTGKSTGPHLHYEVHKNKRAVNPQNYYFQDLTAEEYEKMIEYSTNMGQSFD</sequence>
<gene>
    <name evidence="1" type="ORF">K4L44_01400</name>
</gene>
<accession>A0AC61NNR2</accession>